<sequence>MISVSHECLMHATYFAPRGKKRLQLLGSHLAQRYLSPVDKLIGIIGDSGAGKSLLIRGIFPGLELTNDDEGINIRPLPLLTQYEKGYFKSHSYHLDVRFELAFCQIWELAEAVKEAIRQEKRVIIEHFELLYPYLGFNADVLIGIGEEVIITRPGVFGPEPKEIADIVFKSIKFRRMAHTAEDLTEMVLMDMGLEKPQFHSDVKHGFLLEFPTKPNIDLHEVERRVKELIEQDLTISYSDEEHINIGKEIVFPCTGPRIHVKKTGEIRGFYLIKDFKWDPLQKLYLLAGVVGVEENPQQINIFK</sequence>
<dbReference type="GO" id="GO:0000166">
    <property type="term" value="F:nucleotide binding"/>
    <property type="evidence" value="ECO:0007669"/>
    <property type="project" value="InterPro"/>
</dbReference>
<reference evidence="2" key="1">
    <citation type="submission" date="2016-10" db="EMBL/GenBank/DDBJ databases">
        <authorList>
            <person name="Varghese N."/>
            <person name="Submissions S."/>
        </authorList>
    </citation>
    <scope>NUCLEOTIDE SEQUENCE [LARGE SCALE GENOMIC DNA]</scope>
    <source>
        <strain evidence="2">DSM 13577</strain>
    </source>
</reference>
<dbReference type="Proteomes" id="UP000243819">
    <property type="component" value="Unassembled WGS sequence"/>
</dbReference>
<dbReference type="Gene3D" id="3.30.980.10">
    <property type="entry name" value="Threonyl-trna Synthetase, Chain A, domain 2"/>
    <property type="match status" value="1"/>
</dbReference>
<evidence type="ECO:0008006" key="3">
    <source>
        <dbReference type="Google" id="ProtNLM"/>
    </source>
</evidence>
<accession>A0A1I0AGE9</accession>
<evidence type="ECO:0000313" key="1">
    <source>
        <dbReference type="EMBL" id="SES93211.1"/>
    </source>
</evidence>
<gene>
    <name evidence="1" type="ORF">SAMN03080614_102124</name>
</gene>
<dbReference type="AlphaFoldDB" id="A0A1I0AGE9"/>
<dbReference type="InterPro" id="IPR018163">
    <property type="entry name" value="Thr/Ala-tRNA-synth_IIc_edit"/>
</dbReference>
<name>A0A1I0AGE9_9FIRM</name>
<keyword evidence="2" id="KW-1185">Reference proteome</keyword>
<dbReference type="SUPFAM" id="SSF55186">
    <property type="entry name" value="ThrRS/AlaRS common domain"/>
    <property type="match status" value="1"/>
</dbReference>
<proteinExistence type="predicted"/>
<dbReference type="OrthoDB" id="9789120at2"/>
<evidence type="ECO:0000313" key="2">
    <source>
        <dbReference type="Proteomes" id="UP000243819"/>
    </source>
</evidence>
<protein>
    <recommendedName>
        <fullName evidence="3">Alanine-tRNA synthetase second additional domain-containing protein</fullName>
    </recommendedName>
</protein>
<dbReference type="STRING" id="1120990.SAMN03080614_102124"/>
<organism evidence="1 2">
    <name type="scientific">Anaerobranca gottschalkii DSM 13577</name>
    <dbReference type="NCBI Taxonomy" id="1120990"/>
    <lineage>
        <taxon>Bacteria</taxon>
        <taxon>Bacillati</taxon>
        <taxon>Bacillota</taxon>
        <taxon>Clostridia</taxon>
        <taxon>Eubacteriales</taxon>
        <taxon>Proteinivoracaceae</taxon>
        <taxon>Anaerobranca</taxon>
    </lineage>
</organism>
<dbReference type="EMBL" id="FOIF01000021">
    <property type="protein sequence ID" value="SES93211.1"/>
    <property type="molecule type" value="Genomic_DNA"/>
</dbReference>
<dbReference type="RefSeq" id="WP_091350548.1">
    <property type="nucleotide sequence ID" value="NZ_FOIF01000021.1"/>
</dbReference>